<comment type="caution">
    <text evidence="2">The sequence shown here is derived from an EMBL/GenBank/DDBJ whole genome shotgun (WGS) entry which is preliminary data.</text>
</comment>
<evidence type="ECO:0000313" key="2">
    <source>
        <dbReference type="EMBL" id="HHJ51873.1"/>
    </source>
</evidence>
<dbReference type="Proteomes" id="UP000886124">
    <property type="component" value="Unassembled WGS sequence"/>
</dbReference>
<dbReference type="SUPFAM" id="SSF55729">
    <property type="entry name" value="Acyl-CoA N-acyltransferases (Nat)"/>
    <property type="match status" value="1"/>
</dbReference>
<gene>
    <name evidence="2" type="ORF">ENJ89_01650</name>
</gene>
<accession>A0A7V5PMP4</accession>
<dbReference type="Gene3D" id="3.40.630.30">
    <property type="match status" value="1"/>
</dbReference>
<sequence>ASYRRHGSALPVGQEQLRRVFQHVLERKMGQLIYLLENGAPVAGLLALQDDRHVFTYFAGVSPAARADTHTEALYFHLLDQPEARAKTFDFLGADLPDFDQFKRSFGGRLCVYFQLQYQANLLTRSVSAVRRGYYLRKRRRGGDAR</sequence>
<name>A0A7V5PMP4_CALAY</name>
<proteinExistence type="predicted"/>
<feature type="non-terminal residue" evidence="2">
    <location>
        <position position="1"/>
    </location>
</feature>
<feature type="domain" description="BioF2-like acetyltransferase" evidence="1">
    <location>
        <begin position="4"/>
        <end position="103"/>
    </location>
</feature>
<dbReference type="AlphaFoldDB" id="A0A7V5PMP4"/>
<dbReference type="EMBL" id="DROD01000117">
    <property type="protein sequence ID" value="HHJ51873.1"/>
    <property type="molecule type" value="Genomic_DNA"/>
</dbReference>
<dbReference type="InterPro" id="IPR016181">
    <property type="entry name" value="Acyl_CoA_acyltransferase"/>
</dbReference>
<organism evidence="2">
    <name type="scientific">Caldithrix abyssi</name>
    <dbReference type="NCBI Taxonomy" id="187145"/>
    <lineage>
        <taxon>Bacteria</taxon>
        <taxon>Pseudomonadati</taxon>
        <taxon>Calditrichota</taxon>
        <taxon>Calditrichia</taxon>
        <taxon>Calditrichales</taxon>
        <taxon>Calditrichaceae</taxon>
        <taxon>Caldithrix</taxon>
    </lineage>
</organism>
<dbReference type="InterPro" id="IPR038740">
    <property type="entry name" value="BioF2-like_GNAT_dom"/>
</dbReference>
<evidence type="ECO:0000259" key="1">
    <source>
        <dbReference type="Pfam" id="PF13480"/>
    </source>
</evidence>
<protein>
    <submittedName>
        <fullName evidence="2">GNAT family N-acetyltransferase</fullName>
    </submittedName>
</protein>
<reference evidence="2" key="1">
    <citation type="journal article" date="2020" name="mSystems">
        <title>Genome- and Community-Level Interaction Insights into Carbon Utilization and Element Cycling Functions of Hydrothermarchaeota in Hydrothermal Sediment.</title>
        <authorList>
            <person name="Zhou Z."/>
            <person name="Liu Y."/>
            <person name="Xu W."/>
            <person name="Pan J."/>
            <person name="Luo Z.H."/>
            <person name="Li M."/>
        </authorList>
    </citation>
    <scope>NUCLEOTIDE SEQUENCE [LARGE SCALE GENOMIC DNA]</scope>
    <source>
        <strain evidence="2">HyVt-527</strain>
    </source>
</reference>
<dbReference type="Pfam" id="PF13480">
    <property type="entry name" value="Acetyltransf_6"/>
    <property type="match status" value="1"/>
</dbReference>